<organism evidence="1 2">
    <name type="scientific">Acinetobacter bereziniae LMG 1003 = CIP 70.12</name>
    <dbReference type="NCBI Taxonomy" id="981324"/>
    <lineage>
        <taxon>Bacteria</taxon>
        <taxon>Pseudomonadati</taxon>
        <taxon>Pseudomonadota</taxon>
        <taxon>Gammaproteobacteria</taxon>
        <taxon>Moraxellales</taxon>
        <taxon>Moraxellaceae</taxon>
        <taxon>Acinetobacter</taxon>
    </lineage>
</organism>
<dbReference type="HOGENOM" id="CLU_2802561_0_0_6"/>
<gene>
    <name evidence="1" type="ORF">F938_03616</name>
</gene>
<sequence>MVEESDTQNVYSILIKMLNFYPQLLKNPNLKKVKAYSHLALSVELYLEENMRNDLDADVVQFVNIES</sequence>
<reference evidence="1 2" key="1">
    <citation type="submission" date="2013-02" db="EMBL/GenBank/DDBJ databases">
        <title>The Genome Sequence of Acinetobacter bereziniae CIP 70.12.</title>
        <authorList>
            <consortium name="The Broad Institute Genome Sequencing Platform"/>
            <consortium name="The Broad Institute Genome Sequencing Center for Infectious Disease"/>
            <person name="Cerqueira G."/>
            <person name="Feldgarden M."/>
            <person name="Courvalin P."/>
            <person name="Perichon B."/>
            <person name="Grillot-Courvalin C."/>
            <person name="Clermont D."/>
            <person name="Rocha E."/>
            <person name="Yoon E.-J."/>
            <person name="Nemec A."/>
            <person name="Walker B."/>
            <person name="Young S.K."/>
            <person name="Zeng Q."/>
            <person name="Gargeya S."/>
            <person name="Fitzgerald M."/>
            <person name="Haas B."/>
            <person name="Abouelleil A."/>
            <person name="Alvarado L."/>
            <person name="Arachchi H.M."/>
            <person name="Berlin A.M."/>
            <person name="Chapman S.B."/>
            <person name="Dewar J."/>
            <person name="Goldberg J."/>
            <person name="Griggs A."/>
            <person name="Gujja S."/>
            <person name="Hansen M."/>
            <person name="Howarth C."/>
            <person name="Imamovic A."/>
            <person name="Larimer J."/>
            <person name="McCowan C."/>
            <person name="Murphy C."/>
            <person name="Neiman D."/>
            <person name="Pearson M."/>
            <person name="Priest M."/>
            <person name="Roberts A."/>
            <person name="Saif S."/>
            <person name="Shea T."/>
            <person name="Sisk P."/>
            <person name="Sykes S."/>
            <person name="Wortman J."/>
            <person name="Nusbaum C."/>
            <person name="Birren B."/>
        </authorList>
    </citation>
    <scope>NUCLEOTIDE SEQUENCE [LARGE SCALE GENOMIC DNA]</scope>
    <source>
        <strain evidence="1 2">CIP 70.12</strain>
    </source>
</reference>
<dbReference type="AlphaFoldDB" id="N9EEY1"/>
<comment type="caution">
    <text evidence="1">The sequence shown here is derived from an EMBL/GenBank/DDBJ whole genome shotgun (WGS) entry which is preliminary data.</text>
</comment>
<dbReference type="Proteomes" id="UP000013251">
    <property type="component" value="Unassembled WGS sequence"/>
</dbReference>
<name>N9EEY1_ACIBZ</name>
<evidence type="ECO:0000313" key="2">
    <source>
        <dbReference type="Proteomes" id="UP000013251"/>
    </source>
</evidence>
<proteinExistence type="predicted"/>
<keyword evidence="2" id="KW-1185">Reference proteome</keyword>
<protein>
    <submittedName>
        <fullName evidence="1">Uncharacterized protein</fullName>
    </submittedName>
</protein>
<dbReference type="PATRIC" id="fig|1217650.3.peg.3560"/>
<evidence type="ECO:0000313" key="1">
    <source>
        <dbReference type="EMBL" id="ENV91380.1"/>
    </source>
</evidence>
<dbReference type="EMBL" id="APQG01000046">
    <property type="protein sequence ID" value="ENV91380.1"/>
    <property type="molecule type" value="Genomic_DNA"/>
</dbReference>
<accession>N9EEY1</accession>